<dbReference type="Proteomes" id="UP001056120">
    <property type="component" value="Linkage Group LG17"/>
</dbReference>
<keyword evidence="2" id="KW-1185">Reference proteome</keyword>
<reference evidence="2" key="1">
    <citation type="journal article" date="2022" name="Mol. Ecol. Resour.">
        <title>The genomes of chicory, endive, great burdock and yacon provide insights into Asteraceae palaeo-polyploidization history and plant inulin production.</title>
        <authorList>
            <person name="Fan W."/>
            <person name="Wang S."/>
            <person name="Wang H."/>
            <person name="Wang A."/>
            <person name="Jiang F."/>
            <person name="Liu H."/>
            <person name="Zhao H."/>
            <person name="Xu D."/>
            <person name="Zhang Y."/>
        </authorList>
    </citation>
    <scope>NUCLEOTIDE SEQUENCE [LARGE SCALE GENOMIC DNA]</scope>
    <source>
        <strain evidence="2">cv. Yunnan</strain>
    </source>
</reference>
<name>A0ACB9EVZ3_9ASTR</name>
<accession>A0ACB9EVZ3</accession>
<protein>
    <submittedName>
        <fullName evidence="1">Uncharacterized protein</fullName>
    </submittedName>
</protein>
<organism evidence="1 2">
    <name type="scientific">Smallanthus sonchifolius</name>
    <dbReference type="NCBI Taxonomy" id="185202"/>
    <lineage>
        <taxon>Eukaryota</taxon>
        <taxon>Viridiplantae</taxon>
        <taxon>Streptophyta</taxon>
        <taxon>Embryophyta</taxon>
        <taxon>Tracheophyta</taxon>
        <taxon>Spermatophyta</taxon>
        <taxon>Magnoliopsida</taxon>
        <taxon>eudicotyledons</taxon>
        <taxon>Gunneridae</taxon>
        <taxon>Pentapetalae</taxon>
        <taxon>asterids</taxon>
        <taxon>campanulids</taxon>
        <taxon>Asterales</taxon>
        <taxon>Asteraceae</taxon>
        <taxon>Asteroideae</taxon>
        <taxon>Heliantheae alliance</taxon>
        <taxon>Millerieae</taxon>
        <taxon>Smallanthus</taxon>
    </lineage>
</organism>
<sequence length="598" mass="67191">MKQFMLNFFIFISFQSPCIKSQQQYSPNQAFNCSNESLYTCNGQHPSCTSFLTYKSQPPYNSVATIALLTSSNLSKLALINNVSETTVFPTNKDIIIPINCSCSHQYYQANTTYNIEPQSLTYFVVANTTFQGLATCGSMKRANPYNEFELKQGFELKVPLRCACPTKDQILSGTKYLLTYRLTFGESLNHVASKFNITPKSVLTANGITKSNTLYAFTTILIPLPDEPSISQTVIQRYKPTTPLPSERSKAKKSTKVGVVAALCSFLVLTVVVTVFGVIYMKIKRKNEGMMEDEVLPADLLAKIARFERVIKVYSFKELQVATQNFDHKRWIKGCVYWGVFGNKILGVKKMGIDVCKQVNMLSKINHINLVKLYGFCKHQDCWYLVFEYMKMGSLREWVKETHSLCKRVQIAIDVANGLRYLHDFTKPGYVHNNLNTSNILLDGVERAKISNFSLARMIDDGNDNSVLSRVVGTRGYMAPDYLGNVLITAKVDVYSFGVVLLELITGKDAVFRHGGQEVLLSTTVGAIMEGDNAERELWGWIDLGHEANERMDHAVQVVKLSMKCLKQDPESRPSMDEIVSSLVKIQVDLQIVAGCM</sequence>
<proteinExistence type="predicted"/>
<evidence type="ECO:0000313" key="2">
    <source>
        <dbReference type="Proteomes" id="UP001056120"/>
    </source>
</evidence>
<evidence type="ECO:0000313" key="1">
    <source>
        <dbReference type="EMBL" id="KAI3762886.1"/>
    </source>
</evidence>
<reference evidence="1 2" key="2">
    <citation type="journal article" date="2022" name="Mol. Ecol. Resour.">
        <title>The genomes of chicory, endive, great burdock and yacon provide insights into Asteraceae paleo-polyploidization history and plant inulin production.</title>
        <authorList>
            <person name="Fan W."/>
            <person name="Wang S."/>
            <person name="Wang H."/>
            <person name="Wang A."/>
            <person name="Jiang F."/>
            <person name="Liu H."/>
            <person name="Zhao H."/>
            <person name="Xu D."/>
            <person name="Zhang Y."/>
        </authorList>
    </citation>
    <scope>NUCLEOTIDE SEQUENCE [LARGE SCALE GENOMIC DNA]</scope>
    <source>
        <strain evidence="2">cv. Yunnan</strain>
        <tissue evidence="1">Leaves</tissue>
    </source>
</reference>
<dbReference type="EMBL" id="CM042034">
    <property type="protein sequence ID" value="KAI3762886.1"/>
    <property type="molecule type" value="Genomic_DNA"/>
</dbReference>
<comment type="caution">
    <text evidence="1">The sequence shown here is derived from an EMBL/GenBank/DDBJ whole genome shotgun (WGS) entry which is preliminary data.</text>
</comment>
<gene>
    <name evidence="1" type="ORF">L1987_53328</name>
</gene>